<dbReference type="GO" id="GO:0016620">
    <property type="term" value="F:oxidoreductase activity, acting on the aldehyde or oxo group of donors, NAD or NADP as acceptor"/>
    <property type="evidence" value="ECO:0007669"/>
    <property type="project" value="InterPro"/>
</dbReference>
<evidence type="ECO:0000259" key="1">
    <source>
        <dbReference type="Pfam" id="PF00171"/>
    </source>
</evidence>
<gene>
    <name evidence="2" type="ORF">W822_01655</name>
</gene>
<evidence type="ECO:0000313" key="3">
    <source>
        <dbReference type="Proteomes" id="UP000018733"/>
    </source>
</evidence>
<name>V8QZC1_9BURK</name>
<evidence type="ECO:0000313" key="2">
    <source>
        <dbReference type="EMBL" id="ETF04660.1"/>
    </source>
</evidence>
<dbReference type="STRING" id="1424334.W822_01655"/>
<protein>
    <recommendedName>
        <fullName evidence="1">Aldehyde dehydrogenase domain-containing protein</fullName>
    </recommendedName>
</protein>
<accession>V8QZC1</accession>
<sequence>MTAILIMLSAATLKPDARKAIQVFWVYPTIVKGHCPHTGQTCSAGSRLLLQKGVHDAFLKALAEARSCGPVFNKYLPANP</sequence>
<proteinExistence type="predicted"/>
<dbReference type="Gene3D" id="3.40.309.10">
    <property type="entry name" value="Aldehyde Dehydrogenase, Chain A, domain 2"/>
    <property type="match status" value="1"/>
</dbReference>
<reference evidence="2 3" key="1">
    <citation type="journal article" date="2014" name="Genome Announc.">
        <title>Draft Genome Sequence of Advenella kashmirensis Strain W13003, a Polycyclic Aromatic Hydrocarbon-Degrading Bacterium.</title>
        <authorList>
            <person name="Wang X."/>
            <person name="Jin D."/>
            <person name="Zhou L."/>
            <person name="Wu L."/>
            <person name="An W."/>
            <person name="Zhao L."/>
        </authorList>
    </citation>
    <scope>NUCLEOTIDE SEQUENCE [LARGE SCALE GENOMIC DNA]</scope>
    <source>
        <strain evidence="2 3">W13003</strain>
    </source>
</reference>
<dbReference type="SUPFAM" id="SSF53720">
    <property type="entry name" value="ALDH-like"/>
    <property type="match status" value="1"/>
</dbReference>
<feature type="domain" description="Aldehyde dehydrogenase" evidence="1">
    <location>
        <begin position="28"/>
        <end position="65"/>
    </location>
</feature>
<dbReference type="RefSeq" id="WP_024003399.1">
    <property type="nucleotide sequence ID" value="NZ_KI650979.1"/>
</dbReference>
<dbReference type="InterPro" id="IPR016163">
    <property type="entry name" value="Ald_DH_C"/>
</dbReference>
<organism evidence="2 3">
    <name type="scientific">Advenella kashmirensis W13003</name>
    <dbReference type="NCBI Taxonomy" id="1424334"/>
    <lineage>
        <taxon>Bacteria</taxon>
        <taxon>Pseudomonadati</taxon>
        <taxon>Pseudomonadota</taxon>
        <taxon>Betaproteobacteria</taxon>
        <taxon>Burkholderiales</taxon>
        <taxon>Alcaligenaceae</taxon>
    </lineage>
</organism>
<dbReference type="AlphaFoldDB" id="V8QZC1"/>
<dbReference type="InterPro" id="IPR015590">
    <property type="entry name" value="Aldehyde_DH_dom"/>
</dbReference>
<dbReference type="EMBL" id="AYXT01000001">
    <property type="protein sequence ID" value="ETF04660.1"/>
    <property type="molecule type" value="Genomic_DNA"/>
</dbReference>
<dbReference type="PATRIC" id="fig|1424334.3.peg.326"/>
<dbReference type="Pfam" id="PF00171">
    <property type="entry name" value="Aldedh"/>
    <property type="match status" value="1"/>
</dbReference>
<dbReference type="HOGENOM" id="CLU_2581855_0_0_4"/>
<dbReference type="InterPro" id="IPR016161">
    <property type="entry name" value="Ald_DH/histidinol_DH"/>
</dbReference>
<dbReference type="Proteomes" id="UP000018733">
    <property type="component" value="Unassembled WGS sequence"/>
</dbReference>
<keyword evidence="3" id="KW-1185">Reference proteome</keyword>
<dbReference type="eggNOG" id="COG1012">
    <property type="taxonomic scope" value="Bacteria"/>
</dbReference>
<comment type="caution">
    <text evidence="2">The sequence shown here is derived from an EMBL/GenBank/DDBJ whole genome shotgun (WGS) entry which is preliminary data.</text>
</comment>